<feature type="region of interest" description="Disordered" evidence="1">
    <location>
        <begin position="1"/>
        <end position="121"/>
    </location>
</feature>
<evidence type="ECO:0000256" key="1">
    <source>
        <dbReference type="SAM" id="MobiDB-lite"/>
    </source>
</evidence>
<protein>
    <submittedName>
        <fullName evidence="2">Uncharacterized protein</fullName>
    </submittedName>
</protein>
<accession>W9YK80</accession>
<feature type="compositionally biased region" description="Polar residues" evidence="1">
    <location>
        <begin position="297"/>
        <end position="311"/>
    </location>
</feature>
<evidence type="ECO:0000313" key="3">
    <source>
        <dbReference type="Proteomes" id="UP000019478"/>
    </source>
</evidence>
<gene>
    <name evidence="2" type="ORF">A1O3_06488</name>
</gene>
<dbReference type="STRING" id="1182542.W9YK80"/>
<dbReference type="OrthoDB" id="5407458at2759"/>
<feature type="compositionally biased region" description="Polar residues" evidence="1">
    <location>
        <begin position="96"/>
        <end position="109"/>
    </location>
</feature>
<evidence type="ECO:0000313" key="2">
    <source>
        <dbReference type="EMBL" id="EXJ82674.1"/>
    </source>
</evidence>
<dbReference type="Proteomes" id="UP000019478">
    <property type="component" value="Unassembled WGS sequence"/>
</dbReference>
<feature type="region of interest" description="Disordered" evidence="1">
    <location>
        <begin position="154"/>
        <end position="206"/>
    </location>
</feature>
<proteinExistence type="predicted"/>
<organism evidence="2 3">
    <name type="scientific">Capronia epimyces CBS 606.96</name>
    <dbReference type="NCBI Taxonomy" id="1182542"/>
    <lineage>
        <taxon>Eukaryota</taxon>
        <taxon>Fungi</taxon>
        <taxon>Dikarya</taxon>
        <taxon>Ascomycota</taxon>
        <taxon>Pezizomycotina</taxon>
        <taxon>Eurotiomycetes</taxon>
        <taxon>Chaetothyriomycetidae</taxon>
        <taxon>Chaetothyriales</taxon>
        <taxon>Herpotrichiellaceae</taxon>
        <taxon>Capronia</taxon>
    </lineage>
</organism>
<reference evidence="2 3" key="1">
    <citation type="submission" date="2013-03" db="EMBL/GenBank/DDBJ databases">
        <title>The Genome Sequence of Capronia epimyces CBS 606.96.</title>
        <authorList>
            <consortium name="The Broad Institute Genomics Platform"/>
            <person name="Cuomo C."/>
            <person name="de Hoog S."/>
            <person name="Gorbushina A."/>
            <person name="Walker B."/>
            <person name="Young S.K."/>
            <person name="Zeng Q."/>
            <person name="Gargeya S."/>
            <person name="Fitzgerald M."/>
            <person name="Haas B."/>
            <person name="Abouelleil A."/>
            <person name="Allen A.W."/>
            <person name="Alvarado L."/>
            <person name="Arachchi H.M."/>
            <person name="Berlin A.M."/>
            <person name="Chapman S.B."/>
            <person name="Gainer-Dewar J."/>
            <person name="Goldberg J."/>
            <person name="Griggs A."/>
            <person name="Gujja S."/>
            <person name="Hansen M."/>
            <person name="Howarth C."/>
            <person name="Imamovic A."/>
            <person name="Ireland A."/>
            <person name="Larimer J."/>
            <person name="McCowan C."/>
            <person name="Murphy C."/>
            <person name="Pearson M."/>
            <person name="Poon T.W."/>
            <person name="Priest M."/>
            <person name="Roberts A."/>
            <person name="Saif S."/>
            <person name="Shea T."/>
            <person name="Sisk P."/>
            <person name="Sykes S."/>
            <person name="Wortman J."/>
            <person name="Nusbaum C."/>
            <person name="Birren B."/>
        </authorList>
    </citation>
    <scope>NUCLEOTIDE SEQUENCE [LARGE SCALE GENOMIC DNA]</scope>
    <source>
        <strain evidence="2 3">CBS 606.96</strain>
    </source>
</reference>
<dbReference type="GeneID" id="19170597"/>
<feature type="compositionally biased region" description="Basic and acidic residues" evidence="1">
    <location>
        <begin position="313"/>
        <end position="328"/>
    </location>
</feature>
<comment type="caution">
    <text evidence="2">The sequence shown here is derived from an EMBL/GenBank/DDBJ whole genome shotgun (WGS) entry which is preliminary data.</text>
</comment>
<feature type="compositionally biased region" description="Basic and acidic residues" evidence="1">
    <location>
        <begin position="51"/>
        <end position="68"/>
    </location>
</feature>
<keyword evidence="3" id="KW-1185">Reference proteome</keyword>
<feature type="compositionally biased region" description="Polar residues" evidence="1">
    <location>
        <begin position="26"/>
        <end position="36"/>
    </location>
</feature>
<feature type="compositionally biased region" description="Polar residues" evidence="1">
    <location>
        <begin position="190"/>
        <end position="200"/>
    </location>
</feature>
<dbReference type="EMBL" id="AMGY01000005">
    <property type="protein sequence ID" value="EXJ82674.1"/>
    <property type="molecule type" value="Genomic_DNA"/>
</dbReference>
<feature type="region of interest" description="Disordered" evidence="1">
    <location>
        <begin position="250"/>
        <end position="328"/>
    </location>
</feature>
<dbReference type="RefSeq" id="XP_007734797.1">
    <property type="nucleotide sequence ID" value="XM_007736607.1"/>
</dbReference>
<sequence length="335" mass="36992">MAPPPRPQQAEMDLTRRPSARRSKTYHSQEVPSRQHVSYEPEQYNQEDESNGYREHRTSLSTVRERRASPSRPPTSYRAPAVIEARDRPSLPKKSVSYNATPTTTTKVASSRAHVTARKPTLLHMPLEDKETAVEEYIKRSSKTSNELTAEALRNLNHGNSSSRSETASSYSHKSRQSSSKESSGPGKSQTTNATKTSITLPGGLNMSIPSDYITPDGRPLSINVGGLIVLVGADEKDSVERIREQRRIERAPSVASRASKRSASSSISNRDKERGRDGVAQSARRPSQVDDRGPSVRSSRQPSQAPSTGEGSYEHSRRQSVDYGRSFEEVIYGA</sequence>
<name>W9YK80_9EURO</name>
<feature type="compositionally biased region" description="Low complexity" evidence="1">
    <location>
        <begin position="252"/>
        <end position="269"/>
    </location>
</feature>
<feature type="compositionally biased region" description="Low complexity" evidence="1">
    <location>
        <begin position="161"/>
        <end position="189"/>
    </location>
</feature>
<dbReference type="HOGENOM" id="CLU_828998_0_0_1"/>
<dbReference type="AlphaFoldDB" id="W9YK80"/>